<dbReference type="AlphaFoldDB" id="A0A2W5N817"/>
<dbReference type="Gene3D" id="1.10.287.500">
    <property type="entry name" value="Helix hairpin bin"/>
    <property type="match status" value="2"/>
</dbReference>
<dbReference type="Pfam" id="PF04344">
    <property type="entry name" value="CheZ"/>
    <property type="match status" value="1"/>
</dbReference>
<dbReference type="SUPFAM" id="SSF75708">
    <property type="entry name" value="Chemotaxis phosphatase CheZ"/>
    <property type="match status" value="1"/>
</dbReference>
<protein>
    <submittedName>
        <fullName evidence="1">Chemotaxis protein</fullName>
    </submittedName>
</protein>
<accession>A0A2W5N817</accession>
<gene>
    <name evidence="1" type="ORF">DI551_01525</name>
</gene>
<dbReference type="GO" id="GO:0009288">
    <property type="term" value="C:bacterial-type flagellum"/>
    <property type="evidence" value="ECO:0007669"/>
    <property type="project" value="InterPro"/>
</dbReference>
<dbReference type="GO" id="GO:0050920">
    <property type="term" value="P:regulation of chemotaxis"/>
    <property type="evidence" value="ECO:0007669"/>
    <property type="project" value="InterPro"/>
</dbReference>
<evidence type="ECO:0000313" key="2">
    <source>
        <dbReference type="Proteomes" id="UP000249417"/>
    </source>
</evidence>
<dbReference type="GO" id="GO:0003824">
    <property type="term" value="F:catalytic activity"/>
    <property type="evidence" value="ECO:0007669"/>
    <property type="project" value="InterPro"/>
</dbReference>
<dbReference type="Proteomes" id="UP000249417">
    <property type="component" value="Unassembled WGS sequence"/>
</dbReference>
<comment type="caution">
    <text evidence="1">The sequence shown here is derived from an EMBL/GenBank/DDBJ whole genome shotgun (WGS) entry which is preliminary data.</text>
</comment>
<dbReference type="InterPro" id="IPR007439">
    <property type="entry name" value="Chemotax_Pase_CheZ"/>
</dbReference>
<name>A0A2W5N817_9BACT</name>
<sequence length="199" mass="22006">MSNTQKYGRGQVIDIINSVINKIDHEKVDSQREVFLHIAELAEIIDSLKKDINSVKPEHVKTTHIPDATDELGAVVTATAEATNRIMSVCEEIQEIAGTLDEGPQNALNDKAMQIFEACSFQDITGQRIKNVVTTLRVIEEKIDAIMNSLGHRVGVKTGDERIEKVISVDDEKSLLNGPQMPDKAITQADIDKLLAEFD</sequence>
<reference evidence="1 2" key="1">
    <citation type="submission" date="2017-08" db="EMBL/GenBank/DDBJ databases">
        <title>Infants hospitalized years apart are colonized by the same room-sourced microbial strains.</title>
        <authorList>
            <person name="Brooks B."/>
            <person name="Olm M.R."/>
            <person name="Firek B.A."/>
            <person name="Baker R."/>
            <person name="Thomas B.C."/>
            <person name="Morowitz M.J."/>
            <person name="Banfield J.F."/>
        </authorList>
    </citation>
    <scope>NUCLEOTIDE SEQUENCE [LARGE SCALE GENOMIC DNA]</scope>
    <source>
        <strain evidence="1">S2_005_002_R2_29</strain>
    </source>
</reference>
<proteinExistence type="predicted"/>
<evidence type="ECO:0000313" key="1">
    <source>
        <dbReference type="EMBL" id="PZQ48459.1"/>
    </source>
</evidence>
<organism evidence="1 2">
    <name type="scientific">Micavibrio aeruginosavorus</name>
    <dbReference type="NCBI Taxonomy" id="349221"/>
    <lineage>
        <taxon>Bacteria</taxon>
        <taxon>Pseudomonadati</taxon>
        <taxon>Bdellovibrionota</taxon>
        <taxon>Bdellovibrionia</taxon>
        <taxon>Bdellovibrionales</taxon>
        <taxon>Pseudobdellovibrionaceae</taxon>
        <taxon>Micavibrio</taxon>
    </lineage>
</organism>
<dbReference type="EMBL" id="QFQB01000005">
    <property type="protein sequence ID" value="PZQ48459.1"/>
    <property type="molecule type" value="Genomic_DNA"/>
</dbReference>